<dbReference type="Pfam" id="PF11976">
    <property type="entry name" value="Rad60-SLD"/>
    <property type="match status" value="1"/>
</dbReference>
<dbReference type="PANTHER" id="PTHR47813:SF2">
    <property type="entry name" value="UBIQUITIN-LIKE SUPERFAMILY PROTEIN"/>
    <property type="match status" value="1"/>
</dbReference>
<dbReference type="EMBL" id="LSRQ01008354">
    <property type="protein sequence ID" value="OAY63333.1"/>
    <property type="molecule type" value="Genomic_DNA"/>
</dbReference>
<feature type="coiled-coil region" evidence="1">
    <location>
        <begin position="149"/>
        <end position="180"/>
    </location>
</feature>
<feature type="region of interest" description="Disordered" evidence="2">
    <location>
        <begin position="182"/>
        <end position="202"/>
    </location>
</feature>
<evidence type="ECO:0000313" key="4">
    <source>
        <dbReference type="EMBL" id="OAY63333.1"/>
    </source>
</evidence>
<comment type="caution">
    <text evidence="4">The sequence shown here is derived from an EMBL/GenBank/DDBJ whole genome shotgun (WGS) entry which is preliminary data.</text>
</comment>
<reference evidence="4 5" key="1">
    <citation type="journal article" date="2016" name="DNA Res.">
        <title>The draft genome of MD-2 pineapple using hybrid error correction of long reads.</title>
        <authorList>
            <person name="Redwan R.M."/>
            <person name="Saidin A."/>
            <person name="Kumar S.V."/>
        </authorList>
    </citation>
    <scope>NUCLEOTIDE SEQUENCE [LARGE SCALE GENOMIC DNA]</scope>
    <source>
        <strain evidence="5">cv. MD2</strain>
        <tissue evidence="4">Leaf</tissue>
    </source>
</reference>
<feature type="compositionally biased region" description="Polar residues" evidence="2">
    <location>
        <begin position="14"/>
        <end position="26"/>
    </location>
</feature>
<evidence type="ECO:0000256" key="2">
    <source>
        <dbReference type="SAM" id="MobiDB-lite"/>
    </source>
</evidence>
<feature type="region of interest" description="Disordered" evidence="2">
    <location>
        <begin position="120"/>
        <end position="148"/>
    </location>
</feature>
<dbReference type="Proteomes" id="UP000092600">
    <property type="component" value="Unassembled WGS sequence"/>
</dbReference>
<protein>
    <recommendedName>
        <fullName evidence="3">Rad60/SUMO-like domain-containing protein</fullName>
    </recommendedName>
</protein>
<dbReference type="Gene3D" id="3.10.20.90">
    <property type="entry name" value="Phosphatidylinositol 3-kinase Catalytic Subunit, Chain A, domain 1"/>
    <property type="match status" value="1"/>
</dbReference>
<evidence type="ECO:0000313" key="5">
    <source>
        <dbReference type="Proteomes" id="UP000092600"/>
    </source>
</evidence>
<dbReference type="STRING" id="4615.A0A199UF15"/>
<dbReference type="PANTHER" id="PTHR47813">
    <property type="entry name" value="UBIQUITIN-LIKE SUPERFAMILY PROTEIN"/>
    <property type="match status" value="1"/>
</dbReference>
<keyword evidence="1" id="KW-0175">Coiled coil</keyword>
<sequence>MLGVARDDRGGGNVVSSHQVTTTTPQGVWARAGPQRPPTVGERAIERIREENDGAAFDDPAEELEPLFDYTRVQPSEFFYFDDKDLETSPIFAHCKRKKVSNDGEKEKVRCEDVVVLKEDDGVKKGNEEEDWLPPPPPKPPGSGLDLEKDETLQELRLKKQELASLARSAQDVLKDLVENAERELKSSRVPAEEVILDSPEKPQAERQKIVISIQGKDEQKQFRVYSDDKFEKLFKLYAKKTELKQEDLTFCFDGDKVSPTTTPTELGLEDGDMIEVHVKPH</sequence>
<accession>A0A199UF15</accession>
<organism evidence="4 5">
    <name type="scientific">Ananas comosus</name>
    <name type="common">Pineapple</name>
    <name type="synonym">Ananas ananas</name>
    <dbReference type="NCBI Taxonomy" id="4615"/>
    <lineage>
        <taxon>Eukaryota</taxon>
        <taxon>Viridiplantae</taxon>
        <taxon>Streptophyta</taxon>
        <taxon>Embryophyta</taxon>
        <taxon>Tracheophyta</taxon>
        <taxon>Spermatophyta</taxon>
        <taxon>Magnoliopsida</taxon>
        <taxon>Liliopsida</taxon>
        <taxon>Poales</taxon>
        <taxon>Bromeliaceae</taxon>
        <taxon>Bromelioideae</taxon>
        <taxon>Ananas</taxon>
    </lineage>
</organism>
<feature type="domain" description="Rad60/SUMO-like" evidence="3">
    <location>
        <begin position="211"/>
        <end position="278"/>
    </location>
</feature>
<evidence type="ECO:0000259" key="3">
    <source>
        <dbReference type="Pfam" id="PF11976"/>
    </source>
</evidence>
<feature type="region of interest" description="Disordered" evidence="2">
    <location>
        <begin position="1"/>
        <end position="40"/>
    </location>
</feature>
<name>A0A199UF15_ANACO</name>
<dbReference type="AlphaFoldDB" id="A0A199UF15"/>
<feature type="compositionally biased region" description="Basic and acidic residues" evidence="2">
    <location>
        <begin position="1"/>
        <end position="10"/>
    </location>
</feature>
<gene>
    <name evidence="4" type="ORF">ACMD2_11808</name>
</gene>
<proteinExistence type="predicted"/>
<dbReference type="CDD" id="cd01763">
    <property type="entry name" value="Ubl_SUMO_like"/>
    <property type="match status" value="1"/>
</dbReference>
<evidence type="ECO:0000256" key="1">
    <source>
        <dbReference type="SAM" id="Coils"/>
    </source>
</evidence>
<dbReference type="InterPro" id="IPR022617">
    <property type="entry name" value="Rad60/SUMO-like_dom"/>
</dbReference>
<dbReference type="SUPFAM" id="SSF54236">
    <property type="entry name" value="Ubiquitin-like"/>
    <property type="match status" value="1"/>
</dbReference>
<dbReference type="InterPro" id="IPR029071">
    <property type="entry name" value="Ubiquitin-like_domsf"/>
</dbReference>